<proteinExistence type="predicted"/>
<gene>
    <name evidence="1" type="ORF">S03H2_36491</name>
</gene>
<sequence>MAKKYRTVSIPIGIADDIKEIIEKLGYWPSVGAFVREATVKMVTEWQDRLKETENPDMSVPIPIVLDEEGREIDRLKETEPKEKKS</sequence>
<reference evidence="1" key="1">
    <citation type="journal article" date="2014" name="Front. Microbiol.">
        <title>High frequency of phylogenetically diverse reductive dehalogenase-homologous genes in deep subseafloor sedimentary metagenomes.</title>
        <authorList>
            <person name="Kawai M."/>
            <person name="Futagami T."/>
            <person name="Toyoda A."/>
            <person name="Takaki Y."/>
            <person name="Nishi S."/>
            <person name="Hori S."/>
            <person name="Arai W."/>
            <person name="Tsubouchi T."/>
            <person name="Morono Y."/>
            <person name="Uchiyama I."/>
            <person name="Ito T."/>
            <person name="Fujiyama A."/>
            <person name="Inagaki F."/>
            <person name="Takami H."/>
        </authorList>
    </citation>
    <scope>NUCLEOTIDE SEQUENCE</scope>
    <source>
        <strain evidence="1">Expedition CK06-06</strain>
    </source>
</reference>
<accession>X1GEM0</accession>
<evidence type="ECO:0008006" key="2">
    <source>
        <dbReference type="Google" id="ProtNLM"/>
    </source>
</evidence>
<organism evidence="1">
    <name type="scientific">marine sediment metagenome</name>
    <dbReference type="NCBI Taxonomy" id="412755"/>
    <lineage>
        <taxon>unclassified sequences</taxon>
        <taxon>metagenomes</taxon>
        <taxon>ecological metagenomes</taxon>
    </lineage>
</organism>
<evidence type="ECO:0000313" key="1">
    <source>
        <dbReference type="EMBL" id="GAH56351.1"/>
    </source>
</evidence>
<comment type="caution">
    <text evidence="1">The sequence shown here is derived from an EMBL/GenBank/DDBJ whole genome shotgun (WGS) entry which is preliminary data.</text>
</comment>
<name>X1GEM0_9ZZZZ</name>
<protein>
    <recommendedName>
        <fullName evidence="2">Ribbon-helix-helix protein CopG domain-containing protein</fullName>
    </recommendedName>
</protein>
<dbReference type="AlphaFoldDB" id="X1GEM0"/>
<dbReference type="EMBL" id="BARU01022399">
    <property type="protein sequence ID" value="GAH56351.1"/>
    <property type="molecule type" value="Genomic_DNA"/>
</dbReference>